<sequence length="204" mass="24290">MSVWVLYFGACSQKELEYNKPAMYWYENILKEINFGNLEGADSNFSSLQSEHINSPLVPEAMLILAQAHMDREEYLLATFYIDEYEKRYSTIGDQDYLGYLKILANYYGFKNYAKDQEFMYRSISEIETYLETFPNSRYAPFVEYVFIKFKLGENDLNTAIANVYKRKGKKQAQEDYLSRNQDIIEGFEIKSSYIPWYVRIFNW</sequence>
<name>A0A3D8ITJ9_9HELI</name>
<evidence type="ECO:0000313" key="3">
    <source>
        <dbReference type="EMBL" id="RDU68608.1"/>
    </source>
</evidence>
<evidence type="ECO:0000256" key="1">
    <source>
        <dbReference type="ARBA" id="ARBA00022729"/>
    </source>
</evidence>
<dbReference type="AlphaFoldDB" id="A0A3D8ITJ9"/>
<reference evidence="3 4" key="1">
    <citation type="submission" date="2018-04" db="EMBL/GenBank/DDBJ databases">
        <title>Novel Campyloabacter and Helicobacter Species and Strains.</title>
        <authorList>
            <person name="Mannion A.J."/>
            <person name="Shen Z."/>
            <person name="Fox J.G."/>
        </authorList>
    </citation>
    <scope>NUCLEOTIDE SEQUENCE [LARGE SCALE GENOMIC DNA]</scope>
    <source>
        <strain evidence="3 4">MIT 12-6600</strain>
    </source>
</reference>
<organism evidence="3 4">
    <name type="scientific">Helicobacter equorum</name>
    <dbReference type="NCBI Taxonomy" id="361872"/>
    <lineage>
        <taxon>Bacteria</taxon>
        <taxon>Pseudomonadati</taxon>
        <taxon>Campylobacterota</taxon>
        <taxon>Epsilonproteobacteria</taxon>
        <taxon>Campylobacterales</taxon>
        <taxon>Helicobacteraceae</taxon>
        <taxon>Helicobacter</taxon>
    </lineage>
</organism>
<evidence type="ECO:0000313" key="4">
    <source>
        <dbReference type="Proteomes" id="UP000256514"/>
    </source>
</evidence>
<proteinExistence type="predicted"/>
<evidence type="ECO:0000259" key="2">
    <source>
        <dbReference type="Pfam" id="PF13525"/>
    </source>
</evidence>
<dbReference type="Proteomes" id="UP000256514">
    <property type="component" value="Unassembled WGS sequence"/>
</dbReference>
<dbReference type="OrthoDB" id="5342947at2"/>
<comment type="caution">
    <text evidence="3">The sequence shown here is derived from an EMBL/GenBank/DDBJ whole genome shotgun (WGS) entry which is preliminary data.</text>
</comment>
<dbReference type="InterPro" id="IPR039565">
    <property type="entry name" value="BamD-like"/>
</dbReference>
<protein>
    <submittedName>
        <fullName evidence="3">Outer membrane protein assembly factor BamD</fullName>
    </submittedName>
</protein>
<accession>A0A3D8ITJ9</accession>
<keyword evidence="1" id="KW-0732">Signal</keyword>
<dbReference type="InterPro" id="IPR011990">
    <property type="entry name" value="TPR-like_helical_dom_sf"/>
</dbReference>
<dbReference type="EMBL" id="NXLT01000001">
    <property type="protein sequence ID" value="RDU68608.1"/>
    <property type="molecule type" value="Genomic_DNA"/>
</dbReference>
<feature type="domain" description="Outer membrane lipoprotein BamD-like" evidence="2">
    <location>
        <begin position="20"/>
        <end position="173"/>
    </location>
</feature>
<gene>
    <name evidence="3" type="ORF">CQA54_00510</name>
</gene>
<keyword evidence="4" id="KW-1185">Reference proteome</keyword>
<dbReference type="Gene3D" id="1.25.40.10">
    <property type="entry name" value="Tetratricopeptide repeat domain"/>
    <property type="match status" value="1"/>
</dbReference>
<dbReference type="Pfam" id="PF13525">
    <property type="entry name" value="YfiO"/>
    <property type="match status" value="1"/>
</dbReference>